<evidence type="ECO:0000256" key="2">
    <source>
        <dbReference type="ARBA" id="ARBA00022801"/>
    </source>
</evidence>
<dbReference type="EMBL" id="CP019633">
    <property type="protein sequence ID" value="AQQ08757.1"/>
    <property type="molecule type" value="Genomic_DNA"/>
</dbReference>
<gene>
    <name evidence="3" type="ORF">L21SP3_00547</name>
</gene>
<dbReference type="RefSeq" id="WP_077539232.1">
    <property type="nucleotide sequence ID" value="NZ_CP019633.1"/>
</dbReference>
<dbReference type="Gene3D" id="3.10.129.10">
    <property type="entry name" value="Hotdog Thioesterase"/>
    <property type="match status" value="1"/>
</dbReference>
<sequence length="135" mass="15911">MFSTVVTPRFGDIDGLRHINNCVIPQWFEQARNPLFEIFVPDLSLDPSNWNMIMAHIDFDFLGQMYFGTDVEIRTYISKIGNSSFHLHQQAWQNDKLCVKGNAVIVHYDFDKQKAVRIPDDIREKLREHLYHEKS</sequence>
<evidence type="ECO:0000256" key="1">
    <source>
        <dbReference type="ARBA" id="ARBA00005953"/>
    </source>
</evidence>
<accession>A0A1Q2HMR7</accession>
<dbReference type="OrthoDB" id="9799036at2"/>
<dbReference type="CDD" id="cd00586">
    <property type="entry name" value="4HBT"/>
    <property type="match status" value="1"/>
</dbReference>
<protein>
    <submittedName>
        <fullName evidence="3">Tol-pal system-associated acyl-CoA thioesterase</fullName>
    </submittedName>
</protein>
<proteinExistence type="inferred from homology"/>
<evidence type="ECO:0000313" key="3">
    <source>
        <dbReference type="EMBL" id="AQQ08757.1"/>
    </source>
</evidence>
<dbReference type="KEGG" id="pbu:L21SP3_00547"/>
<dbReference type="PANTHER" id="PTHR31793:SF27">
    <property type="entry name" value="NOVEL THIOESTERASE SUPERFAMILY DOMAIN AND SAPOSIN A-TYPE DOMAIN CONTAINING PROTEIN (0610012H03RIK)"/>
    <property type="match status" value="1"/>
</dbReference>
<dbReference type="Pfam" id="PF13279">
    <property type="entry name" value="4HBT_2"/>
    <property type="match status" value="1"/>
</dbReference>
<dbReference type="AlphaFoldDB" id="A0A1Q2HMR7"/>
<keyword evidence="4" id="KW-1185">Reference proteome</keyword>
<dbReference type="GO" id="GO:0047617">
    <property type="term" value="F:fatty acyl-CoA hydrolase activity"/>
    <property type="evidence" value="ECO:0007669"/>
    <property type="project" value="TreeGrafter"/>
</dbReference>
<comment type="similarity">
    <text evidence="1">Belongs to the 4-hydroxybenzoyl-CoA thioesterase family.</text>
</comment>
<organism evidence="3 4">
    <name type="scientific">Sedimentisphaera cyanobacteriorum</name>
    <dbReference type="NCBI Taxonomy" id="1940790"/>
    <lineage>
        <taxon>Bacteria</taxon>
        <taxon>Pseudomonadati</taxon>
        <taxon>Planctomycetota</taxon>
        <taxon>Phycisphaerae</taxon>
        <taxon>Sedimentisphaerales</taxon>
        <taxon>Sedimentisphaeraceae</taxon>
        <taxon>Sedimentisphaera</taxon>
    </lineage>
</organism>
<evidence type="ECO:0000313" key="4">
    <source>
        <dbReference type="Proteomes" id="UP000188273"/>
    </source>
</evidence>
<keyword evidence="2" id="KW-0378">Hydrolase</keyword>
<reference evidence="4" key="1">
    <citation type="submission" date="2017-02" db="EMBL/GenBank/DDBJ databases">
        <title>Comparative genomics and description of representatives of a novel lineage of planctomycetes thriving in anoxic sediments.</title>
        <authorList>
            <person name="Spring S."/>
            <person name="Bunk B."/>
            <person name="Sproer C."/>
            <person name="Klenk H.-P."/>
        </authorList>
    </citation>
    <scope>NUCLEOTIDE SEQUENCE [LARGE SCALE GENOMIC DNA]</scope>
    <source>
        <strain evidence="4">L21-RPul-D3</strain>
    </source>
</reference>
<dbReference type="InterPro" id="IPR050563">
    <property type="entry name" value="4-hydroxybenzoyl-CoA_TE"/>
</dbReference>
<dbReference type="Proteomes" id="UP000188273">
    <property type="component" value="Chromosome"/>
</dbReference>
<dbReference type="InterPro" id="IPR029069">
    <property type="entry name" value="HotDog_dom_sf"/>
</dbReference>
<dbReference type="PANTHER" id="PTHR31793">
    <property type="entry name" value="4-HYDROXYBENZOYL-COA THIOESTERASE FAMILY MEMBER"/>
    <property type="match status" value="1"/>
</dbReference>
<dbReference type="SUPFAM" id="SSF54637">
    <property type="entry name" value="Thioesterase/thiol ester dehydrase-isomerase"/>
    <property type="match status" value="1"/>
</dbReference>
<dbReference type="STRING" id="1940790.L21SP3_00547"/>
<name>A0A1Q2HMR7_9BACT</name>